<protein>
    <submittedName>
        <fullName evidence="1">Arsenical resistance operon trans-acting repressor ArsD</fullName>
    </submittedName>
</protein>
<accession>A0A4R6ZN49</accession>
<evidence type="ECO:0000313" key="1">
    <source>
        <dbReference type="EMBL" id="TDR53529.1"/>
    </source>
</evidence>
<dbReference type="OrthoDB" id="9801358at2"/>
<reference evidence="1 2" key="1">
    <citation type="submission" date="2019-03" db="EMBL/GenBank/DDBJ databases">
        <title>Genomic Encyclopedia of Type Strains, Phase III (KMG-III): the genomes of soil and plant-associated and newly described type strains.</title>
        <authorList>
            <person name="Whitman W."/>
        </authorList>
    </citation>
    <scope>NUCLEOTIDE SEQUENCE [LARGE SCALE GENOMIC DNA]</scope>
    <source>
        <strain evidence="1 2">CECT 7972</strain>
    </source>
</reference>
<dbReference type="RefSeq" id="WP_051994361.1">
    <property type="nucleotide sequence ID" value="NZ_JAASUO010000001.1"/>
</dbReference>
<dbReference type="InterPro" id="IPR010712">
    <property type="entry name" value="Arsenical-R_ArsD"/>
</dbReference>
<keyword evidence="2" id="KW-1185">Reference proteome</keyword>
<comment type="caution">
    <text evidence="1">The sequence shown here is derived from an EMBL/GenBank/DDBJ whole genome shotgun (WGS) entry which is preliminary data.</text>
</comment>
<organism evidence="1 2">
    <name type="scientific">Listeria rocourtiae</name>
    <dbReference type="NCBI Taxonomy" id="647910"/>
    <lineage>
        <taxon>Bacteria</taxon>
        <taxon>Bacillati</taxon>
        <taxon>Bacillota</taxon>
        <taxon>Bacilli</taxon>
        <taxon>Bacillales</taxon>
        <taxon>Listeriaceae</taxon>
        <taxon>Listeria</taxon>
    </lineage>
</organism>
<proteinExistence type="predicted"/>
<dbReference type="AlphaFoldDB" id="A0A4R6ZN49"/>
<sequence length="110" mass="12765">MQKIEISYYCLCDDENIELEIFKYFHQNRLKNEYLDYNDVEVETQLYIKSDSEIPFLENKLVHAELEAKGLKVLPIIIVNGMIRRRGGLLSPDELSAILNVGISIQIDAF</sequence>
<dbReference type="GO" id="GO:0003677">
    <property type="term" value="F:DNA binding"/>
    <property type="evidence" value="ECO:0007669"/>
    <property type="project" value="InterPro"/>
</dbReference>
<dbReference type="GO" id="GO:0046685">
    <property type="term" value="P:response to arsenic-containing substance"/>
    <property type="evidence" value="ECO:0007669"/>
    <property type="project" value="InterPro"/>
</dbReference>
<dbReference type="Proteomes" id="UP000295558">
    <property type="component" value="Unassembled WGS sequence"/>
</dbReference>
<name>A0A4R6ZN49_9LIST</name>
<dbReference type="GO" id="GO:0045892">
    <property type="term" value="P:negative regulation of DNA-templated transcription"/>
    <property type="evidence" value="ECO:0007669"/>
    <property type="project" value="InterPro"/>
</dbReference>
<gene>
    <name evidence="1" type="ORF">DFP96_104118</name>
</gene>
<dbReference type="STRING" id="1265846.PROCOU_12728"/>
<dbReference type="EMBL" id="SNZK01000004">
    <property type="protein sequence ID" value="TDR53529.1"/>
    <property type="molecule type" value="Genomic_DNA"/>
</dbReference>
<evidence type="ECO:0000313" key="2">
    <source>
        <dbReference type="Proteomes" id="UP000295558"/>
    </source>
</evidence>
<dbReference type="Gene3D" id="3.40.30.10">
    <property type="entry name" value="Glutaredoxin"/>
    <property type="match status" value="1"/>
</dbReference>
<dbReference type="Pfam" id="PF06953">
    <property type="entry name" value="ArsD"/>
    <property type="match status" value="1"/>
</dbReference>